<protein>
    <recommendedName>
        <fullName evidence="2">DUF8173 domain-containing protein</fullName>
    </recommendedName>
</protein>
<dbReference type="GeneID" id="84228967"/>
<sequence>MKIQFRILLKLLIVVFVLSYPASAFTTIESGDTIVIDDVIDDDVYIAGNNIIIKGTINGDLIVAGGMVDIQGNITQDLIVAAGDVTITGNVGDDVRAAAGTLTITGYVHDDLISFTGDTKISDTGAVGGDFTSASGQLNLLGDIGGNITGSGGEVTLGGTVGGSVDLTTGQLVVLPDAYITGNLKYRSPESADVPAETVGKETDFLQEKYDDKKNDSFSIILWFIGYLALVLIGLLGMAIWPKQIQNIASKTPEAPGKAFLTGLGIFVASFVLVFLLFVTLIGIPLGMLLMGLIFAALYIARIFTALWLGKYLFMKVGKESKPWTKMALGIFVLLLVGEIPIIGALAYMAATCIPVGNMYYAARE</sequence>
<keyword evidence="1" id="KW-1133">Transmembrane helix</keyword>
<dbReference type="KEGG" id="mmav:RE476_02460"/>
<dbReference type="Proteomes" id="UP001183006">
    <property type="component" value="Chromosome"/>
</dbReference>
<keyword evidence="1" id="KW-0472">Membrane</keyword>
<proteinExistence type="predicted"/>
<gene>
    <name evidence="3" type="ORF">RE476_02460</name>
</gene>
<feature type="transmembrane region" description="Helical" evidence="1">
    <location>
        <begin position="329"/>
        <end position="351"/>
    </location>
</feature>
<dbReference type="InterPro" id="IPR058486">
    <property type="entry name" value="DUF8173"/>
</dbReference>
<organism evidence="3 4">
    <name type="scientific">Methanolobus mangrovi</name>
    <dbReference type="NCBI Taxonomy" id="3072977"/>
    <lineage>
        <taxon>Archaea</taxon>
        <taxon>Methanobacteriati</taxon>
        <taxon>Methanobacteriota</taxon>
        <taxon>Stenosarchaea group</taxon>
        <taxon>Methanomicrobia</taxon>
        <taxon>Methanosarcinales</taxon>
        <taxon>Methanosarcinaceae</taxon>
        <taxon>Methanolobus</taxon>
    </lineage>
</organism>
<feature type="transmembrane region" description="Helical" evidence="1">
    <location>
        <begin position="220"/>
        <end position="241"/>
    </location>
</feature>
<evidence type="ECO:0000256" key="1">
    <source>
        <dbReference type="SAM" id="Phobius"/>
    </source>
</evidence>
<reference evidence="3" key="1">
    <citation type="submission" date="2023-08" db="EMBL/GenBank/DDBJ databases">
        <title>Methanolobus mangrovi sp. nov. and Methanolobus sediminis sp. nov, two novel methylotrophic methanogens isolated from mangrove sediments in China.</title>
        <authorList>
            <person name="Zhou J."/>
        </authorList>
    </citation>
    <scope>NUCLEOTIDE SEQUENCE</scope>
    <source>
        <strain evidence="3">FTZ2</strain>
    </source>
</reference>
<dbReference type="AlphaFoldDB" id="A0AA51UGD9"/>
<keyword evidence="4" id="KW-1185">Reference proteome</keyword>
<dbReference type="Pfam" id="PF26514">
    <property type="entry name" value="DUF8173"/>
    <property type="match status" value="1"/>
</dbReference>
<evidence type="ECO:0000313" key="3">
    <source>
        <dbReference type="EMBL" id="WMW22701.1"/>
    </source>
</evidence>
<feature type="transmembrane region" description="Helical" evidence="1">
    <location>
        <begin position="261"/>
        <end position="282"/>
    </location>
</feature>
<accession>A0AA51UGD9</accession>
<feature type="domain" description="DUF8173" evidence="2">
    <location>
        <begin position="218"/>
        <end position="359"/>
    </location>
</feature>
<evidence type="ECO:0000313" key="4">
    <source>
        <dbReference type="Proteomes" id="UP001183006"/>
    </source>
</evidence>
<dbReference type="RefSeq" id="WP_309308816.1">
    <property type="nucleotide sequence ID" value="NZ_CP133594.1"/>
</dbReference>
<keyword evidence="1" id="KW-0812">Transmembrane</keyword>
<feature type="transmembrane region" description="Helical" evidence="1">
    <location>
        <begin position="288"/>
        <end position="309"/>
    </location>
</feature>
<dbReference type="EMBL" id="CP133594">
    <property type="protein sequence ID" value="WMW22701.1"/>
    <property type="molecule type" value="Genomic_DNA"/>
</dbReference>
<name>A0AA51UGD9_9EURY</name>
<evidence type="ECO:0000259" key="2">
    <source>
        <dbReference type="Pfam" id="PF26514"/>
    </source>
</evidence>